<dbReference type="PANTHER" id="PTHR38553:SF1">
    <property type="entry name" value="G PROTEIN-COUPLED RECEPTOR"/>
    <property type="match status" value="1"/>
</dbReference>
<evidence type="ECO:0000256" key="1">
    <source>
        <dbReference type="SAM" id="MobiDB-lite"/>
    </source>
</evidence>
<accession>A0A7M5VDX9</accession>
<feature type="compositionally biased region" description="Low complexity" evidence="1">
    <location>
        <begin position="348"/>
        <end position="358"/>
    </location>
</feature>
<evidence type="ECO:0000313" key="3">
    <source>
        <dbReference type="EnsemblMetazoa" id="CLYHEMP009664.1"/>
    </source>
</evidence>
<evidence type="ECO:0000313" key="4">
    <source>
        <dbReference type="Proteomes" id="UP000594262"/>
    </source>
</evidence>
<feature type="transmembrane region" description="Helical" evidence="2">
    <location>
        <begin position="199"/>
        <end position="223"/>
    </location>
</feature>
<dbReference type="GeneID" id="136803942"/>
<reference evidence="3" key="1">
    <citation type="submission" date="2021-01" db="UniProtKB">
        <authorList>
            <consortium name="EnsemblMetazoa"/>
        </authorList>
    </citation>
    <scope>IDENTIFICATION</scope>
</reference>
<keyword evidence="2" id="KW-1133">Transmembrane helix</keyword>
<dbReference type="EnsemblMetazoa" id="CLYHEMT009664.1">
    <property type="protein sequence ID" value="CLYHEMP009664.1"/>
    <property type="gene ID" value="CLYHEMG009664"/>
</dbReference>
<feature type="compositionally biased region" description="Basic and acidic residues" evidence="1">
    <location>
        <begin position="311"/>
        <end position="331"/>
    </location>
</feature>
<dbReference type="AlphaFoldDB" id="A0A7M5VDX9"/>
<keyword evidence="2" id="KW-0472">Membrane</keyword>
<evidence type="ECO:0000256" key="2">
    <source>
        <dbReference type="SAM" id="Phobius"/>
    </source>
</evidence>
<feature type="transmembrane region" description="Helical" evidence="2">
    <location>
        <begin position="123"/>
        <end position="145"/>
    </location>
</feature>
<keyword evidence="2" id="KW-0812">Transmembrane</keyword>
<protein>
    <submittedName>
        <fullName evidence="3">Uncharacterized protein</fullName>
    </submittedName>
</protein>
<organism evidence="3 4">
    <name type="scientific">Clytia hemisphaerica</name>
    <dbReference type="NCBI Taxonomy" id="252671"/>
    <lineage>
        <taxon>Eukaryota</taxon>
        <taxon>Metazoa</taxon>
        <taxon>Cnidaria</taxon>
        <taxon>Hydrozoa</taxon>
        <taxon>Hydroidolina</taxon>
        <taxon>Leptothecata</taxon>
        <taxon>Obeliida</taxon>
        <taxon>Clytiidae</taxon>
        <taxon>Clytia</taxon>
    </lineage>
</organism>
<feature type="transmembrane region" description="Helical" evidence="2">
    <location>
        <begin position="157"/>
        <end position="178"/>
    </location>
</feature>
<sequence length="408" mass="47036">MSKSNLSNISLGSFTENCLESYDPVACSRDITESVFAFLTIIGCTYKVVRLHISKHKLLNQYLIFYAAIIEIILLLVNWIYAHHASLDLTAELFKLFQFLVVCRFYCEVASRISKTEYLYKRICLPFLIITSTYYVILIIVSIVRMKAEHECKEPEWIQLSSSEVALGIIFIAVGIYITNHINNLKTDSTYKRNIRLSLWGIILSFEFSSLISAIYDVLMIVYGEMNRCRGIFVTDAVLFTSVHIFVKLTKWLLPIWAMMIIFKPETFGTKSSNSDEEENFNDQPPIIRNSLMGDFKSEFRPRNRSFNYKHLRDPDNEEERRLFNEQKENAIVEAEETPRRKRKKNKSGNSESSNTSSAGKAVTQDAPVDSSSSKRHRDKNRNRTNQKQKKPSRNVGINSGDIEPVKV</sequence>
<dbReference type="RefSeq" id="XP_066916770.1">
    <property type="nucleotide sequence ID" value="XM_067060669.1"/>
</dbReference>
<dbReference type="Proteomes" id="UP000594262">
    <property type="component" value="Unplaced"/>
</dbReference>
<feature type="transmembrane region" description="Helical" evidence="2">
    <location>
        <begin position="61"/>
        <end position="81"/>
    </location>
</feature>
<feature type="transmembrane region" description="Helical" evidence="2">
    <location>
        <begin position="243"/>
        <end position="263"/>
    </location>
</feature>
<feature type="region of interest" description="Disordered" evidence="1">
    <location>
        <begin position="307"/>
        <end position="408"/>
    </location>
</feature>
<name>A0A7M5VDX9_9CNID</name>
<keyword evidence="4" id="KW-1185">Reference proteome</keyword>
<proteinExistence type="predicted"/>
<dbReference type="OrthoDB" id="5818871at2759"/>
<dbReference type="PANTHER" id="PTHR38553">
    <property type="entry name" value="PROTEIN CBG19621"/>
    <property type="match status" value="1"/>
</dbReference>
<feature type="compositionally biased region" description="Basic residues" evidence="1">
    <location>
        <begin position="374"/>
        <end position="393"/>
    </location>
</feature>